<feature type="compositionally biased region" description="Polar residues" evidence="1">
    <location>
        <begin position="8"/>
        <end position="22"/>
    </location>
</feature>
<proteinExistence type="predicted"/>
<organism evidence="3 4">
    <name type="scientific">Elysia marginata</name>
    <dbReference type="NCBI Taxonomy" id="1093978"/>
    <lineage>
        <taxon>Eukaryota</taxon>
        <taxon>Metazoa</taxon>
        <taxon>Spiralia</taxon>
        <taxon>Lophotrochozoa</taxon>
        <taxon>Mollusca</taxon>
        <taxon>Gastropoda</taxon>
        <taxon>Heterobranchia</taxon>
        <taxon>Euthyneura</taxon>
        <taxon>Panpulmonata</taxon>
        <taxon>Sacoglossa</taxon>
        <taxon>Placobranchoidea</taxon>
        <taxon>Plakobranchidae</taxon>
        <taxon>Elysia</taxon>
    </lineage>
</organism>
<feature type="domain" description="MADF" evidence="2">
    <location>
        <begin position="23"/>
        <end position="66"/>
    </location>
</feature>
<dbReference type="EMBL" id="BMAT01005477">
    <property type="protein sequence ID" value="GFR93768.1"/>
    <property type="molecule type" value="Genomic_DNA"/>
</dbReference>
<feature type="region of interest" description="Disordered" evidence="1">
    <location>
        <begin position="78"/>
        <end position="105"/>
    </location>
</feature>
<protein>
    <recommendedName>
        <fullName evidence="2">MADF domain-containing protein</fullName>
    </recommendedName>
</protein>
<reference evidence="3 4" key="1">
    <citation type="journal article" date="2021" name="Elife">
        <title>Chloroplast acquisition without the gene transfer in kleptoplastic sea slugs, Plakobranchus ocellatus.</title>
        <authorList>
            <person name="Maeda T."/>
            <person name="Takahashi S."/>
            <person name="Yoshida T."/>
            <person name="Shimamura S."/>
            <person name="Takaki Y."/>
            <person name="Nagai Y."/>
            <person name="Toyoda A."/>
            <person name="Suzuki Y."/>
            <person name="Arimoto A."/>
            <person name="Ishii H."/>
            <person name="Satoh N."/>
            <person name="Nishiyama T."/>
            <person name="Hasebe M."/>
            <person name="Maruyama T."/>
            <person name="Minagawa J."/>
            <person name="Obokata J."/>
            <person name="Shigenobu S."/>
        </authorList>
    </citation>
    <scope>NUCLEOTIDE SEQUENCE [LARGE SCALE GENOMIC DNA]</scope>
</reference>
<comment type="caution">
    <text evidence="3">The sequence shown here is derived from an EMBL/GenBank/DDBJ whole genome shotgun (WGS) entry which is preliminary data.</text>
</comment>
<gene>
    <name evidence="3" type="ORF">ElyMa_002651000</name>
</gene>
<dbReference type="InterPro" id="IPR006578">
    <property type="entry name" value="MADF-dom"/>
</dbReference>
<sequence length="105" mass="12043">MQYVASVGSKSQLPQPPANRSATARKKWAVLRDSFRRHHKKETTYKSGSGGKQHKTWYLYKSMLFLLPFAEDLNSSTTSNLSERLEVDEESQQFSQVLEDSLDTM</sequence>
<name>A0AAV4H9J7_9GAST</name>
<feature type="region of interest" description="Disordered" evidence="1">
    <location>
        <begin position="1"/>
        <end position="25"/>
    </location>
</feature>
<dbReference type="Proteomes" id="UP000762676">
    <property type="component" value="Unassembled WGS sequence"/>
</dbReference>
<evidence type="ECO:0000256" key="1">
    <source>
        <dbReference type="SAM" id="MobiDB-lite"/>
    </source>
</evidence>
<evidence type="ECO:0000313" key="3">
    <source>
        <dbReference type="EMBL" id="GFR93768.1"/>
    </source>
</evidence>
<evidence type="ECO:0000259" key="2">
    <source>
        <dbReference type="Pfam" id="PF10545"/>
    </source>
</evidence>
<evidence type="ECO:0000313" key="4">
    <source>
        <dbReference type="Proteomes" id="UP000762676"/>
    </source>
</evidence>
<keyword evidence="4" id="KW-1185">Reference proteome</keyword>
<accession>A0AAV4H9J7</accession>
<dbReference type="AlphaFoldDB" id="A0AAV4H9J7"/>
<dbReference type="Pfam" id="PF10545">
    <property type="entry name" value="MADF_DNA_bdg"/>
    <property type="match status" value="1"/>
</dbReference>